<feature type="binding site" evidence="5">
    <location>
        <position position="147"/>
    </location>
    <ligand>
        <name>substrate</name>
    </ligand>
</feature>
<evidence type="ECO:0000256" key="3">
    <source>
        <dbReference type="ARBA" id="ARBA00022723"/>
    </source>
</evidence>
<dbReference type="EC" id="3.4.11.18" evidence="6"/>
<dbReference type="RefSeq" id="XP_031550100.1">
    <property type="nucleotide sequence ID" value="XM_031694240.1"/>
</dbReference>
<organism evidence="8 9">
    <name type="scientific">Actinia tenebrosa</name>
    <name type="common">Australian red waratah sea anemone</name>
    <dbReference type="NCBI Taxonomy" id="6105"/>
    <lineage>
        <taxon>Eukaryota</taxon>
        <taxon>Metazoa</taxon>
        <taxon>Cnidaria</taxon>
        <taxon>Anthozoa</taxon>
        <taxon>Hexacorallia</taxon>
        <taxon>Actiniaria</taxon>
        <taxon>Actiniidae</taxon>
        <taxon>Actinia</taxon>
    </lineage>
</organism>
<accession>A0A6P8HC65</accession>
<feature type="binding site" evidence="5">
    <location>
        <position position="175"/>
    </location>
    <ligand>
        <name>a divalent metal cation</name>
        <dbReference type="ChEBI" id="CHEBI:60240"/>
        <label>2</label>
        <note>catalytic</note>
    </ligand>
</feature>
<dbReference type="PANTHER" id="PTHR43330">
    <property type="entry name" value="METHIONINE AMINOPEPTIDASE"/>
    <property type="match status" value="1"/>
</dbReference>
<keyword evidence="2 5" id="KW-0645">Protease</keyword>
<feature type="binding site" evidence="5">
    <location>
        <position position="164"/>
    </location>
    <ligand>
        <name>a divalent metal cation</name>
        <dbReference type="ChEBI" id="CHEBI:60240"/>
        <label>1</label>
    </ligand>
</feature>
<dbReference type="GO" id="GO:0004239">
    <property type="term" value="F:initiator methionyl aminopeptidase activity"/>
    <property type="evidence" value="ECO:0007669"/>
    <property type="project" value="UniProtKB-UniRule"/>
</dbReference>
<dbReference type="OrthoDB" id="3209743at2759"/>
<gene>
    <name evidence="9" type="primary">LOC116287557</name>
</gene>
<evidence type="ECO:0000256" key="1">
    <source>
        <dbReference type="ARBA" id="ARBA00022438"/>
    </source>
</evidence>
<dbReference type="InterPro" id="IPR002467">
    <property type="entry name" value="Pept_M24A_MAP1"/>
</dbReference>
<keyword evidence="4 5" id="KW-0378">Hydrolase</keyword>
<evidence type="ECO:0000259" key="7">
    <source>
        <dbReference type="Pfam" id="PF00557"/>
    </source>
</evidence>
<keyword evidence="1 5" id="KW-0031">Aminopeptidase</keyword>
<dbReference type="Proteomes" id="UP000515163">
    <property type="component" value="Unplaced"/>
</dbReference>
<dbReference type="Pfam" id="PF00557">
    <property type="entry name" value="Peptidase_M24"/>
    <property type="match status" value="1"/>
</dbReference>
<name>A0A6P8HC65_ACTTE</name>
<reference evidence="9" key="1">
    <citation type="submission" date="2025-08" db="UniProtKB">
        <authorList>
            <consortium name="RefSeq"/>
        </authorList>
    </citation>
    <scope>IDENTIFICATION</scope>
    <source>
        <tissue evidence="9">Tentacle</tissue>
    </source>
</reference>
<evidence type="ECO:0000256" key="6">
    <source>
        <dbReference type="RuleBase" id="RU003653"/>
    </source>
</evidence>
<keyword evidence="3 5" id="KW-0479">Metal-binding</keyword>
<dbReference type="InParanoid" id="A0A6P8HC65"/>
<feature type="binding site" evidence="5">
    <location>
        <position position="301"/>
    </location>
    <ligand>
        <name>a divalent metal cation</name>
        <dbReference type="ChEBI" id="CHEBI:60240"/>
        <label>2</label>
        <note>catalytic</note>
    </ligand>
</feature>
<sequence length="319" mass="34343">MGVLSALKGINESFHILSQITKSTSNRVLTSIIFFKHVVRGAHYAPPRPIPSSIALPVYAKTGEVPNPPREVEIKTKEQIDAVRSACQIARKVAGHAKDFIKVGVTTEDLDSVLHHSIIDYGAYPSPLNYKGFPKSVCTSVNNVAVHGIPDSYSLKDGDIISVDISVYYGGVHGDLCETFLVGNVDDAGRKLVDISRKCLDSAICQCGPGVRFSTIGNTISSLAKQHGFSVSPYCYGHGIGSVFHALPDICHVANNYPGRMAPGMTFTIEPVIHEGSSGIQVLDDGWTMIATDGKRASQFEETILITDSGIEILTQEQS</sequence>
<dbReference type="AlphaFoldDB" id="A0A6P8HC65"/>
<evidence type="ECO:0000256" key="2">
    <source>
        <dbReference type="ARBA" id="ARBA00022670"/>
    </source>
</evidence>
<keyword evidence="8" id="KW-1185">Reference proteome</keyword>
<evidence type="ECO:0000256" key="4">
    <source>
        <dbReference type="ARBA" id="ARBA00022801"/>
    </source>
</evidence>
<dbReference type="KEGG" id="aten:116287557"/>
<evidence type="ECO:0000313" key="8">
    <source>
        <dbReference type="Proteomes" id="UP000515163"/>
    </source>
</evidence>
<proteinExistence type="inferred from homology"/>
<dbReference type="InterPro" id="IPR000994">
    <property type="entry name" value="Pept_M24"/>
</dbReference>
<feature type="binding site" evidence="5">
    <location>
        <position position="301"/>
    </location>
    <ligand>
        <name>a divalent metal cation</name>
        <dbReference type="ChEBI" id="CHEBI:60240"/>
        <label>1</label>
    </ligand>
</feature>
<dbReference type="FunCoup" id="A0A6P8HC65">
    <property type="interactions" value="343"/>
</dbReference>
<dbReference type="GO" id="GO:0046872">
    <property type="term" value="F:metal ion binding"/>
    <property type="evidence" value="ECO:0007669"/>
    <property type="project" value="UniProtKB-UniRule"/>
</dbReference>
<dbReference type="NCBIfam" id="TIGR00500">
    <property type="entry name" value="met_pdase_I"/>
    <property type="match status" value="1"/>
</dbReference>
<dbReference type="GeneID" id="116287557"/>
<feature type="binding site" evidence="5">
    <location>
        <position position="245"/>
    </location>
    <ligand>
        <name>substrate</name>
    </ligand>
</feature>
<dbReference type="CDD" id="cd01086">
    <property type="entry name" value="MetAP1"/>
    <property type="match status" value="1"/>
</dbReference>
<dbReference type="InterPro" id="IPR036005">
    <property type="entry name" value="Creatinase/aminopeptidase-like"/>
</dbReference>
<dbReference type="PANTHER" id="PTHR43330:SF8">
    <property type="entry name" value="METHIONINE AMINOPEPTIDASE 1D, MITOCHONDRIAL"/>
    <property type="match status" value="1"/>
</dbReference>
<comment type="similarity">
    <text evidence="5">Belongs to the peptidase M24A family. Methionine aminopeptidase type 1 subfamily.</text>
</comment>
<feature type="binding site" evidence="5">
    <location>
        <position position="238"/>
    </location>
    <ligand>
        <name>a divalent metal cation</name>
        <dbReference type="ChEBI" id="CHEBI:60240"/>
        <label>2</label>
        <note>catalytic</note>
    </ligand>
</feature>
<comment type="function">
    <text evidence="6">Cotranslationally removes the N-terminal methionine from nascent proteins. The N-terminal methionine is often cleaved when the second residue in the primary sequence is small and uncharged (Met-Ala-, Cys, Gly, Pro, Ser, Thr, or Val).</text>
</comment>
<dbReference type="GO" id="GO:0070006">
    <property type="term" value="F:metalloaminopeptidase activity"/>
    <property type="evidence" value="ECO:0007669"/>
    <property type="project" value="UniProtKB-UniRule"/>
</dbReference>
<feature type="domain" description="Peptidase M24" evidence="7">
    <location>
        <begin position="82"/>
        <end position="308"/>
    </location>
</feature>
<dbReference type="SUPFAM" id="SSF55920">
    <property type="entry name" value="Creatinase/aminopeptidase"/>
    <property type="match status" value="1"/>
</dbReference>
<dbReference type="PRINTS" id="PR00599">
    <property type="entry name" value="MAPEPTIDASE"/>
</dbReference>
<feature type="binding site" evidence="5">
    <location>
        <position position="175"/>
    </location>
    <ligand>
        <name>a divalent metal cation</name>
        <dbReference type="ChEBI" id="CHEBI:60240"/>
        <label>1</label>
    </ligand>
</feature>
<comment type="cofactor">
    <cofactor evidence="5">
        <name>Co(2+)</name>
        <dbReference type="ChEBI" id="CHEBI:48828"/>
    </cofactor>
    <cofactor evidence="5">
        <name>Zn(2+)</name>
        <dbReference type="ChEBI" id="CHEBI:29105"/>
    </cofactor>
    <cofactor evidence="5">
        <name>Mn(2+)</name>
        <dbReference type="ChEBI" id="CHEBI:29035"/>
    </cofactor>
    <cofactor evidence="5">
        <name>Fe(2+)</name>
        <dbReference type="ChEBI" id="CHEBI:29033"/>
    </cofactor>
    <text evidence="5">Binds 2 divalent metal cations per subunit. Has a high-affinity and a low affinity metal-binding site. The true nature of the physiological cofactor is under debate. The enzyme is active with cobalt, zinc, manganese or divalent iron ions. Most likely, methionine aminopeptidases function as mononuclear Fe(2+)-metalloproteases under physiological conditions, and the catalytically relevant metal-binding site has been assigned to the histidine-containing high-affinity site.</text>
</comment>
<evidence type="ECO:0000256" key="5">
    <source>
        <dbReference type="HAMAP-Rule" id="MF_03174"/>
    </source>
</evidence>
<feature type="binding site" evidence="5">
    <location>
        <position position="270"/>
    </location>
    <ligand>
        <name>a divalent metal cation</name>
        <dbReference type="ChEBI" id="CHEBI:60240"/>
        <label>2</label>
        <note>catalytic</note>
    </ligand>
</feature>
<dbReference type="InterPro" id="IPR001714">
    <property type="entry name" value="Pept_M24_MAP"/>
</dbReference>
<comment type="catalytic activity">
    <reaction evidence="5 6">
        <text>Release of N-terminal amino acids, preferentially methionine, from peptides and arylamides.</text>
        <dbReference type="EC" id="3.4.11.18"/>
    </reaction>
</comment>
<evidence type="ECO:0000313" key="9">
    <source>
        <dbReference type="RefSeq" id="XP_031550100.1"/>
    </source>
</evidence>
<protein>
    <recommendedName>
        <fullName evidence="6">Methionine aminopeptidase</fullName>
        <ecNumber evidence="6">3.4.11.18</ecNumber>
    </recommendedName>
</protein>
<dbReference type="Gene3D" id="3.90.230.10">
    <property type="entry name" value="Creatinase/methionine aminopeptidase superfamily"/>
    <property type="match status" value="1"/>
</dbReference>
<dbReference type="GO" id="GO:0006508">
    <property type="term" value="P:proteolysis"/>
    <property type="evidence" value="ECO:0007669"/>
    <property type="project" value="UniProtKB-KW"/>
</dbReference>
<dbReference type="HAMAP" id="MF_01974">
    <property type="entry name" value="MetAP_1"/>
    <property type="match status" value="1"/>
</dbReference>